<comment type="caution">
    <text evidence="5">The sequence shown here is derived from an EMBL/GenBank/DDBJ whole genome shotgun (WGS) entry which is preliminary data.</text>
</comment>
<dbReference type="Pfam" id="PF01929">
    <property type="entry name" value="Ribosomal_L14e"/>
    <property type="match status" value="1"/>
</dbReference>
<dbReference type="GO" id="GO:0022625">
    <property type="term" value="C:cytosolic large ribosomal subunit"/>
    <property type="evidence" value="ECO:0007669"/>
    <property type="project" value="TreeGrafter"/>
</dbReference>
<evidence type="ECO:0000259" key="4">
    <source>
        <dbReference type="Pfam" id="PF01929"/>
    </source>
</evidence>
<dbReference type="PANTHER" id="PTHR11127">
    <property type="entry name" value="60S RIBOSOMAL PROTEIN L14"/>
    <property type="match status" value="1"/>
</dbReference>
<sequence>MPFKRALVDTHDMVRSQMNFKRHSLTDIKIDIPRVPKKRSLIQAMDATNVKDKWEKSSWGRKLIAQKRRVSLNEFDKLKLMVTKIKRANAIR</sequence>
<evidence type="ECO:0000256" key="1">
    <source>
        <dbReference type="ARBA" id="ARBA00006592"/>
    </source>
</evidence>
<proteinExistence type="inferred from homology"/>
<keyword evidence="6" id="KW-1185">Reference proteome</keyword>
<dbReference type="AlphaFoldDB" id="A0A835LHJ4"/>
<reference evidence="5 6" key="1">
    <citation type="submission" date="2020-10" db="EMBL/GenBank/DDBJ databases">
        <title>The Coptis chinensis genome and diversification of protoberbering-type alkaloids.</title>
        <authorList>
            <person name="Wang B."/>
            <person name="Shu S."/>
            <person name="Song C."/>
            <person name="Liu Y."/>
        </authorList>
    </citation>
    <scope>NUCLEOTIDE SEQUENCE [LARGE SCALE GENOMIC DNA]</scope>
    <source>
        <strain evidence="5">HL-2020</strain>
        <tissue evidence="5">Leaf</tissue>
    </source>
</reference>
<dbReference type="OrthoDB" id="1863004at2759"/>
<dbReference type="InterPro" id="IPR008991">
    <property type="entry name" value="Translation_prot_SH3-like_sf"/>
</dbReference>
<keyword evidence="2" id="KW-0689">Ribosomal protein</keyword>
<evidence type="ECO:0000256" key="3">
    <source>
        <dbReference type="ARBA" id="ARBA00023274"/>
    </source>
</evidence>
<dbReference type="EMBL" id="JADFTS010000008">
    <property type="protein sequence ID" value="KAF9591984.1"/>
    <property type="molecule type" value="Genomic_DNA"/>
</dbReference>
<evidence type="ECO:0000313" key="6">
    <source>
        <dbReference type="Proteomes" id="UP000631114"/>
    </source>
</evidence>
<comment type="similarity">
    <text evidence="1">Belongs to the eukaryotic ribosomal protein eL14 family.</text>
</comment>
<evidence type="ECO:0000313" key="5">
    <source>
        <dbReference type="EMBL" id="KAF9591984.1"/>
    </source>
</evidence>
<dbReference type="Proteomes" id="UP000631114">
    <property type="component" value="Unassembled WGS sequence"/>
</dbReference>
<dbReference type="InterPro" id="IPR039660">
    <property type="entry name" value="Ribosomal_eL14"/>
</dbReference>
<accession>A0A835LHJ4</accession>
<organism evidence="5 6">
    <name type="scientific">Coptis chinensis</name>
    <dbReference type="NCBI Taxonomy" id="261450"/>
    <lineage>
        <taxon>Eukaryota</taxon>
        <taxon>Viridiplantae</taxon>
        <taxon>Streptophyta</taxon>
        <taxon>Embryophyta</taxon>
        <taxon>Tracheophyta</taxon>
        <taxon>Spermatophyta</taxon>
        <taxon>Magnoliopsida</taxon>
        <taxon>Ranunculales</taxon>
        <taxon>Ranunculaceae</taxon>
        <taxon>Coptidoideae</taxon>
        <taxon>Coptis</taxon>
    </lineage>
</organism>
<dbReference type="GO" id="GO:0003723">
    <property type="term" value="F:RNA binding"/>
    <property type="evidence" value="ECO:0007669"/>
    <property type="project" value="InterPro"/>
</dbReference>
<gene>
    <name evidence="5" type="ORF">IFM89_011116</name>
</gene>
<protein>
    <recommendedName>
        <fullName evidence="4">Large ribosomal subunit protein eL14 domain-containing protein</fullName>
    </recommendedName>
</protein>
<dbReference type="InterPro" id="IPR002784">
    <property type="entry name" value="Ribosomal_eL14_dom"/>
</dbReference>
<dbReference type="SUPFAM" id="SSF50104">
    <property type="entry name" value="Translation proteins SH3-like domain"/>
    <property type="match status" value="1"/>
</dbReference>
<name>A0A835LHJ4_9MAGN</name>
<dbReference type="InterPro" id="IPR014722">
    <property type="entry name" value="Rib_uL2_dom2"/>
</dbReference>
<dbReference type="GO" id="GO:0042273">
    <property type="term" value="P:ribosomal large subunit biogenesis"/>
    <property type="evidence" value="ECO:0007669"/>
    <property type="project" value="TreeGrafter"/>
</dbReference>
<dbReference type="GO" id="GO:0003735">
    <property type="term" value="F:structural constituent of ribosome"/>
    <property type="evidence" value="ECO:0007669"/>
    <property type="project" value="InterPro"/>
</dbReference>
<feature type="domain" description="Large ribosomal subunit protein eL14" evidence="4">
    <location>
        <begin position="15"/>
        <end position="87"/>
    </location>
</feature>
<dbReference type="GO" id="GO:0006412">
    <property type="term" value="P:translation"/>
    <property type="evidence" value="ECO:0007669"/>
    <property type="project" value="InterPro"/>
</dbReference>
<evidence type="ECO:0000256" key="2">
    <source>
        <dbReference type="ARBA" id="ARBA00022980"/>
    </source>
</evidence>
<dbReference type="Gene3D" id="2.30.30.30">
    <property type="match status" value="1"/>
</dbReference>
<keyword evidence="3" id="KW-0687">Ribonucleoprotein</keyword>
<dbReference type="PANTHER" id="PTHR11127:SF2">
    <property type="entry name" value="LARGE RIBOSOMAL SUBUNIT PROTEIN EL14"/>
    <property type="match status" value="1"/>
</dbReference>